<feature type="domain" description="Response regulatory" evidence="2">
    <location>
        <begin position="11"/>
        <end position="130"/>
    </location>
</feature>
<dbReference type="EMBL" id="JBELOE010000236">
    <property type="protein sequence ID" value="MER2492855.1"/>
    <property type="molecule type" value="Genomic_DNA"/>
</dbReference>
<name>A0ABV1RJ05_9ALTE</name>
<dbReference type="PROSITE" id="PS50110">
    <property type="entry name" value="RESPONSE_REGULATORY"/>
    <property type="match status" value="1"/>
</dbReference>
<dbReference type="Pfam" id="PF00072">
    <property type="entry name" value="Response_reg"/>
    <property type="match status" value="1"/>
</dbReference>
<dbReference type="Gene3D" id="1.25.40.10">
    <property type="entry name" value="Tetratricopeptide repeat domain"/>
    <property type="match status" value="1"/>
</dbReference>
<protein>
    <submittedName>
        <fullName evidence="3">Response regulator</fullName>
    </submittedName>
</protein>
<dbReference type="InterPro" id="IPR011990">
    <property type="entry name" value="TPR-like_helical_dom_sf"/>
</dbReference>
<dbReference type="InterPro" id="IPR052048">
    <property type="entry name" value="ST_Response_Regulator"/>
</dbReference>
<organism evidence="3 4">
    <name type="scientific">Catenovulum sediminis</name>
    <dbReference type="NCBI Taxonomy" id="1740262"/>
    <lineage>
        <taxon>Bacteria</taxon>
        <taxon>Pseudomonadati</taxon>
        <taxon>Pseudomonadota</taxon>
        <taxon>Gammaproteobacteria</taxon>
        <taxon>Alteromonadales</taxon>
        <taxon>Alteromonadaceae</taxon>
        <taxon>Catenovulum</taxon>
    </lineage>
</organism>
<dbReference type="SMART" id="SM00448">
    <property type="entry name" value="REC"/>
    <property type="match status" value="1"/>
</dbReference>
<gene>
    <name evidence="3" type="ORF">ABS311_13295</name>
</gene>
<dbReference type="Gene3D" id="3.40.50.2300">
    <property type="match status" value="1"/>
</dbReference>
<accession>A0ABV1RJ05</accession>
<proteinExistence type="predicted"/>
<dbReference type="RefSeq" id="WP_350402335.1">
    <property type="nucleotide sequence ID" value="NZ_JBELOE010000236.1"/>
</dbReference>
<dbReference type="PANTHER" id="PTHR43228:SF1">
    <property type="entry name" value="TWO-COMPONENT RESPONSE REGULATOR ARR22"/>
    <property type="match status" value="1"/>
</dbReference>
<dbReference type="SUPFAM" id="SSF52172">
    <property type="entry name" value="CheY-like"/>
    <property type="match status" value="1"/>
</dbReference>
<evidence type="ECO:0000259" key="2">
    <source>
        <dbReference type="PROSITE" id="PS50110"/>
    </source>
</evidence>
<dbReference type="InterPro" id="IPR011006">
    <property type="entry name" value="CheY-like_superfamily"/>
</dbReference>
<evidence type="ECO:0000256" key="1">
    <source>
        <dbReference type="PROSITE-ProRule" id="PRU00169"/>
    </source>
</evidence>
<sequence length="539" mass="61668">MNRLNRYTKLSFLLVDDFAEFRTSLKSILNGIGAQDIDMAANAETAISLYQQKRHDIILCDFNLGPNSINGQQLMESLKYRELLKAESIFMIISADNFSNINTPIDCQADGYLTKPFNRQILRKKLDRILDQKNELNDILKLQNSHKYDLAIQACNDYIKGKNQYSFSCLQLKIDCYLKIAAYHNALQLLDALITKRATNWVLINHAKCLIALGQYTKAIESLDLVLTTNSNSVSARDLKCEAFMSLGEFKQAFEEIEHAIQLAVASTYRYRVAALLAEQNNDLAKAVLYRKKINNQIPLTPTHLEEDTLKYLNVLCQAISACDGRQQSYYHNDYQTAYSNATKSTQGQSQFQTALLLSKCIYLKVSEQLDTLNTTLKQIEALVKLENHAKCRSFLKYQLVYILTEHPYLLADSPAIQDYCNTTNCHKRLAINVLKANQLYEKAKLCNSNNMLTEQQSLLTQAFSYAPFNSNIAIKLLLVLGKNINLQSNQNEYSDILETCINHLKSLDPSDQRFIIFRNELKRFINQKPTHIQQQKEV</sequence>
<evidence type="ECO:0000313" key="3">
    <source>
        <dbReference type="EMBL" id="MER2492855.1"/>
    </source>
</evidence>
<dbReference type="PANTHER" id="PTHR43228">
    <property type="entry name" value="TWO-COMPONENT RESPONSE REGULATOR"/>
    <property type="match status" value="1"/>
</dbReference>
<keyword evidence="4" id="KW-1185">Reference proteome</keyword>
<dbReference type="Proteomes" id="UP001467690">
    <property type="component" value="Unassembled WGS sequence"/>
</dbReference>
<keyword evidence="1" id="KW-0597">Phosphoprotein</keyword>
<comment type="caution">
    <text evidence="3">The sequence shown here is derived from an EMBL/GenBank/DDBJ whole genome shotgun (WGS) entry which is preliminary data.</text>
</comment>
<dbReference type="SUPFAM" id="SSF48452">
    <property type="entry name" value="TPR-like"/>
    <property type="match status" value="1"/>
</dbReference>
<dbReference type="InterPro" id="IPR001789">
    <property type="entry name" value="Sig_transdc_resp-reg_receiver"/>
</dbReference>
<evidence type="ECO:0000313" key="4">
    <source>
        <dbReference type="Proteomes" id="UP001467690"/>
    </source>
</evidence>
<feature type="modified residue" description="4-aspartylphosphate" evidence="1">
    <location>
        <position position="61"/>
    </location>
</feature>
<reference evidence="3 4" key="1">
    <citation type="submission" date="2024-06" db="EMBL/GenBank/DDBJ databases">
        <authorList>
            <person name="Chen R.Y."/>
        </authorList>
    </citation>
    <scope>NUCLEOTIDE SEQUENCE [LARGE SCALE GENOMIC DNA]</scope>
    <source>
        <strain evidence="3 4">D2</strain>
    </source>
</reference>